<dbReference type="InterPro" id="IPR001611">
    <property type="entry name" value="Leu-rich_rpt"/>
</dbReference>
<keyword evidence="4" id="KW-0808">Transferase</keyword>
<proteinExistence type="predicted"/>
<evidence type="ECO:0000313" key="5">
    <source>
        <dbReference type="Proteomes" id="UP000327157"/>
    </source>
</evidence>
<organism evidence="4 5">
    <name type="scientific">Pyrus ussuriensis x Pyrus communis</name>
    <dbReference type="NCBI Taxonomy" id="2448454"/>
    <lineage>
        <taxon>Eukaryota</taxon>
        <taxon>Viridiplantae</taxon>
        <taxon>Streptophyta</taxon>
        <taxon>Embryophyta</taxon>
        <taxon>Tracheophyta</taxon>
        <taxon>Spermatophyta</taxon>
        <taxon>Magnoliopsida</taxon>
        <taxon>eudicotyledons</taxon>
        <taxon>Gunneridae</taxon>
        <taxon>Pentapetalae</taxon>
        <taxon>rosids</taxon>
        <taxon>fabids</taxon>
        <taxon>Rosales</taxon>
        <taxon>Rosaceae</taxon>
        <taxon>Amygdaloideae</taxon>
        <taxon>Maleae</taxon>
        <taxon>Pyrus</taxon>
    </lineage>
</organism>
<name>A0A5N5F422_9ROSA</name>
<keyword evidence="3" id="KW-0472">Membrane</keyword>
<keyword evidence="4" id="KW-0418">Kinase</keyword>
<dbReference type="PRINTS" id="PR00019">
    <property type="entry name" value="LEURICHRPT"/>
</dbReference>
<evidence type="ECO:0000256" key="1">
    <source>
        <dbReference type="ARBA" id="ARBA00022614"/>
    </source>
</evidence>
<dbReference type="Pfam" id="PF00560">
    <property type="entry name" value="LRR_1"/>
    <property type="match status" value="6"/>
</dbReference>
<reference evidence="4 5" key="1">
    <citation type="submission" date="2019-09" db="EMBL/GenBank/DDBJ databases">
        <authorList>
            <person name="Ou C."/>
        </authorList>
    </citation>
    <scope>NUCLEOTIDE SEQUENCE [LARGE SCALE GENOMIC DNA]</scope>
    <source>
        <strain evidence="4">S2</strain>
        <tissue evidence="4">Leaf</tissue>
    </source>
</reference>
<dbReference type="PANTHER" id="PTHR48065:SF11">
    <property type="entry name" value="OS11G0213300 PROTEIN"/>
    <property type="match status" value="1"/>
</dbReference>
<evidence type="ECO:0000256" key="2">
    <source>
        <dbReference type="ARBA" id="ARBA00022737"/>
    </source>
</evidence>
<dbReference type="Proteomes" id="UP000327157">
    <property type="component" value="Chromosome 1"/>
</dbReference>
<dbReference type="SUPFAM" id="SSF52058">
    <property type="entry name" value="L domain-like"/>
    <property type="match status" value="1"/>
</dbReference>
<dbReference type="FunFam" id="3.80.10.10:FF:000383">
    <property type="entry name" value="Leucine-rich repeat receptor protein kinase EMS1"/>
    <property type="match status" value="1"/>
</dbReference>
<dbReference type="GO" id="GO:0016301">
    <property type="term" value="F:kinase activity"/>
    <property type="evidence" value="ECO:0007669"/>
    <property type="project" value="UniProtKB-KW"/>
</dbReference>
<keyword evidence="5" id="KW-1185">Reference proteome</keyword>
<dbReference type="InterPro" id="IPR032675">
    <property type="entry name" value="LRR_dom_sf"/>
</dbReference>
<keyword evidence="1" id="KW-0433">Leucine-rich repeat</keyword>
<keyword evidence="4" id="KW-0675">Receptor</keyword>
<dbReference type="EMBL" id="SMOL01000768">
    <property type="protein sequence ID" value="KAB2597707.1"/>
    <property type="molecule type" value="Genomic_DNA"/>
</dbReference>
<sequence>MGSLFSIRTLNLNNNGFVGELPSSLNNCSSLVVFDVADNNLSGPIPEWLGIQILDLSMNNISGSIPKCLNNLTNLALRGSSSLTITHTIYVNSTSLTSYSYDDEASLIWKGMMSKYKSILGLVKSIHLSSNRLTGEIPCEITDLVGLVSLNLSRNNLTGQITPNIEKLQSLDLLDLSNNQIHGTIPTSLTGISGLGPQLQIYEPSVFAGNPLLCGIPLQTCSSEETTPEEQPVVGNQDEDNNDGFITPGFYVSLGLGFAVGFWGVCGSLIFNRSWRYTYSKLLNGLNYWLNVGVTLFRQRRMPDD</sequence>
<keyword evidence="3" id="KW-0812">Transmembrane</keyword>
<accession>A0A5N5F422</accession>
<evidence type="ECO:0000256" key="3">
    <source>
        <dbReference type="SAM" id="Phobius"/>
    </source>
</evidence>
<keyword evidence="2" id="KW-0677">Repeat</keyword>
<dbReference type="AlphaFoldDB" id="A0A5N5F422"/>
<comment type="caution">
    <text evidence="4">The sequence shown here is derived from an EMBL/GenBank/DDBJ whole genome shotgun (WGS) entry which is preliminary data.</text>
</comment>
<protein>
    <submittedName>
        <fullName evidence="4">LRR receptor-like serine/threonine-protein kinase GSO1</fullName>
    </submittedName>
</protein>
<dbReference type="OrthoDB" id="8731593at2759"/>
<feature type="transmembrane region" description="Helical" evidence="3">
    <location>
        <begin position="250"/>
        <end position="271"/>
    </location>
</feature>
<dbReference type="Gene3D" id="3.80.10.10">
    <property type="entry name" value="Ribonuclease Inhibitor"/>
    <property type="match status" value="1"/>
</dbReference>
<reference evidence="5" key="2">
    <citation type="submission" date="2019-10" db="EMBL/GenBank/DDBJ databases">
        <title>A de novo genome assembly of a pear dwarfing rootstock.</title>
        <authorList>
            <person name="Wang F."/>
            <person name="Wang J."/>
            <person name="Li S."/>
            <person name="Zhang Y."/>
            <person name="Fang M."/>
            <person name="Ma L."/>
            <person name="Zhao Y."/>
            <person name="Jiang S."/>
        </authorList>
    </citation>
    <scope>NUCLEOTIDE SEQUENCE [LARGE SCALE GENOMIC DNA]</scope>
</reference>
<gene>
    <name evidence="4" type="ORF">D8674_000627</name>
</gene>
<keyword evidence="3" id="KW-1133">Transmembrane helix</keyword>
<evidence type="ECO:0000313" key="4">
    <source>
        <dbReference type="EMBL" id="KAB2597707.1"/>
    </source>
</evidence>
<dbReference type="PANTHER" id="PTHR48065">
    <property type="entry name" value="OS10G0469600 PROTEIN"/>
    <property type="match status" value="1"/>
</dbReference>
<reference evidence="4 5" key="3">
    <citation type="submission" date="2019-11" db="EMBL/GenBank/DDBJ databases">
        <title>A de novo genome assembly of a pear dwarfing rootstock.</title>
        <authorList>
            <person name="Wang F."/>
            <person name="Wang J."/>
            <person name="Li S."/>
            <person name="Zhang Y."/>
            <person name="Fang M."/>
            <person name="Ma L."/>
            <person name="Zhao Y."/>
            <person name="Jiang S."/>
        </authorList>
    </citation>
    <scope>NUCLEOTIDE SEQUENCE [LARGE SCALE GENOMIC DNA]</scope>
    <source>
        <strain evidence="4">S2</strain>
        <tissue evidence="4">Leaf</tissue>
    </source>
</reference>